<evidence type="ECO:0000313" key="3">
    <source>
        <dbReference type="Proteomes" id="UP000187203"/>
    </source>
</evidence>
<dbReference type="EMBL" id="AWUE01020201">
    <property type="protein sequence ID" value="OMO69507.1"/>
    <property type="molecule type" value="Genomic_DNA"/>
</dbReference>
<dbReference type="InterPro" id="IPR036047">
    <property type="entry name" value="F-box-like_dom_sf"/>
</dbReference>
<dbReference type="Gene3D" id="3.80.10.10">
    <property type="entry name" value="Ribonuclease Inhibitor"/>
    <property type="match status" value="1"/>
</dbReference>
<dbReference type="Pfam" id="PF24758">
    <property type="entry name" value="LRR_At5g56370"/>
    <property type="match status" value="1"/>
</dbReference>
<protein>
    <recommendedName>
        <fullName evidence="1">F-box domain-containing protein</fullName>
    </recommendedName>
</protein>
<dbReference type="SMART" id="SM00256">
    <property type="entry name" value="FBOX"/>
    <property type="match status" value="1"/>
</dbReference>
<dbReference type="InterPro" id="IPR001810">
    <property type="entry name" value="F-box_dom"/>
</dbReference>
<evidence type="ECO:0000259" key="1">
    <source>
        <dbReference type="PROSITE" id="PS50181"/>
    </source>
</evidence>
<dbReference type="PROSITE" id="PS50181">
    <property type="entry name" value="FBOX"/>
    <property type="match status" value="1"/>
</dbReference>
<dbReference type="STRING" id="93759.A0A1R3HGK6"/>
<dbReference type="InterPro" id="IPR050232">
    <property type="entry name" value="FBL13/AtMIF1-like"/>
</dbReference>
<dbReference type="SUPFAM" id="SSF52047">
    <property type="entry name" value="RNI-like"/>
    <property type="match status" value="1"/>
</dbReference>
<sequence>MDSVNNVLSKSQILEQIPDDFGYADDRISDLSDDILLRILSYLPTKDIIATCALSSRWKILWKSLHLRILDFDFEVDSQVWRPKWNPSVVVDWDTVQRQVEQIPDRARIRKFLLKWIKNRWRSAITKKRNEWNSLLSKLVRHEVEVLDLCIDPEWGRFRFLPWPDSFCTSDSLTTLKLDMSLQLHLPASICFPRLKTLHLKRIIFHQKNDPERLFSACPKLEELLFRRCALISNHPPNHHHELGISISSLRRLIFEHGSVFEPDTYVSLRINCSNLQSLEFDCFKFQLLECNLPSLTEVDIPNWKYSPHGLELFERIRHVKSLRLSAQTIEGIIFERLHLDDNLTMKEVVSFYFNRSLKSFTISKFYGNELEVNVCFHIPSYVTADVHFVGKILENADVFKELKMEKVEREVYMKEKLLSFSYTDCDLF</sequence>
<reference evidence="3" key="1">
    <citation type="submission" date="2013-09" db="EMBL/GenBank/DDBJ databases">
        <title>Corchorus olitorius genome sequencing.</title>
        <authorList>
            <person name="Alam M."/>
            <person name="Haque M.S."/>
            <person name="Islam M.S."/>
            <person name="Emdad E.M."/>
            <person name="Islam M.M."/>
            <person name="Ahmed B."/>
            <person name="Halim A."/>
            <person name="Hossen Q.M.M."/>
            <person name="Hossain M.Z."/>
            <person name="Ahmed R."/>
            <person name="Khan M.M."/>
            <person name="Islam R."/>
            <person name="Rashid M.M."/>
            <person name="Khan S.A."/>
            <person name="Rahman M.S."/>
            <person name="Alam M."/>
            <person name="Yahiya A.S."/>
            <person name="Khan M.S."/>
            <person name="Azam M.S."/>
            <person name="Haque T."/>
            <person name="Lashkar M.Z.H."/>
            <person name="Akhand A.I."/>
            <person name="Morshed G."/>
            <person name="Roy S."/>
            <person name="Uddin K.S."/>
            <person name="Rabeya T."/>
            <person name="Hossain A.S."/>
            <person name="Chowdhury A."/>
            <person name="Snigdha A.R."/>
            <person name="Mortoza M.S."/>
            <person name="Matin S.A."/>
            <person name="Hoque S.M.E."/>
            <person name="Islam M.K."/>
            <person name="Roy D.K."/>
            <person name="Haider R."/>
            <person name="Moosa M.M."/>
            <person name="Elias S.M."/>
            <person name="Hasan A.M."/>
            <person name="Jahan S."/>
            <person name="Shafiuddin M."/>
            <person name="Mahmood N."/>
            <person name="Shommy N.S."/>
        </authorList>
    </citation>
    <scope>NUCLEOTIDE SEQUENCE [LARGE SCALE GENOMIC DNA]</scope>
    <source>
        <strain evidence="3">cv. O-4</strain>
    </source>
</reference>
<dbReference type="PANTHER" id="PTHR31900">
    <property type="entry name" value="F-BOX/RNI SUPERFAMILY PROTEIN-RELATED"/>
    <property type="match status" value="1"/>
</dbReference>
<comment type="caution">
    <text evidence="2">The sequence shown here is derived from an EMBL/GenBank/DDBJ whole genome shotgun (WGS) entry which is preliminary data.</text>
</comment>
<dbReference type="PANTHER" id="PTHR31900:SF32">
    <property type="entry name" value="F-BOX_RNI_FBD-LIKE DOMAIN PROTEIN"/>
    <property type="match status" value="1"/>
</dbReference>
<dbReference type="AlphaFoldDB" id="A0A1R3HGK6"/>
<organism evidence="2 3">
    <name type="scientific">Corchorus olitorius</name>
    <dbReference type="NCBI Taxonomy" id="93759"/>
    <lineage>
        <taxon>Eukaryota</taxon>
        <taxon>Viridiplantae</taxon>
        <taxon>Streptophyta</taxon>
        <taxon>Embryophyta</taxon>
        <taxon>Tracheophyta</taxon>
        <taxon>Spermatophyta</taxon>
        <taxon>Magnoliopsida</taxon>
        <taxon>eudicotyledons</taxon>
        <taxon>Gunneridae</taxon>
        <taxon>Pentapetalae</taxon>
        <taxon>rosids</taxon>
        <taxon>malvids</taxon>
        <taxon>Malvales</taxon>
        <taxon>Malvaceae</taxon>
        <taxon>Grewioideae</taxon>
        <taxon>Apeibeae</taxon>
        <taxon>Corchorus</taxon>
    </lineage>
</organism>
<dbReference type="Proteomes" id="UP000187203">
    <property type="component" value="Unassembled WGS sequence"/>
</dbReference>
<dbReference type="Pfam" id="PF00646">
    <property type="entry name" value="F-box"/>
    <property type="match status" value="1"/>
</dbReference>
<dbReference type="CDD" id="cd22160">
    <property type="entry name" value="F-box_AtFBL13-like"/>
    <property type="match status" value="1"/>
</dbReference>
<name>A0A1R3HGK6_9ROSI</name>
<dbReference type="Gene3D" id="1.20.1280.50">
    <property type="match status" value="1"/>
</dbReference>
<evidence type="ECO:0000313" key="2">
    <source>
        <dbReference type="EMBL" id="OMO69507.1"/>
    </source>
</evidence>
<accession>A0A1R3HGK6</accession>
<dbReference type="InterPro" id="IPR055411">
    <property type="entry name" value="LRR_FXL15/At3g58940/PEG3-like"/>
</dbReference>
<feature type="domain" description="F-box" evidence="1">
    <location>
        <begin position="25"/>
        <end position="84"/>
    </location>
</feature>
<dbReference type="InterPro" id="IPR032675">
    <property type="entry name" value="LRR_dom_sf"/>
</dbReference>
<keyword evidence="3" id="KW-1185">Reference proteome</keyword>
<proteinExistence type="predicted"/>
<dbReference type="InterPro" id="IPR053781">
    <property type="entry name" value="F-box_AtFBL13-like"/>
</dbReference>
<dbReference type="SUPFAM" id="SSF81383">
    <property type="entry name" value="F-box domain"/>
    <property type="match status" value="1"/>
</dbReference>
<dbReference type="OrthoDB" id="650312at2759"/>
<gene>
    <name evidence="2" type="ORF">COLO4_29031</name>
</gene>